<name>A0A3V2NZR2_SALET</name>
<evidence type="ECO:0000313" key="3">
    <source>
        <dbReference type="EMBL" id="EAA7255353.1"/>
    </source>
</evidence>
<organism evidence="3">
    <name type="scientific">Salmonella enterica I</name>
    <dbReference type="NCBI Taxonomy" id="59201"/>
    <lineage>
        <taxon>Bacteria</taxon>
        <taxon>Pseudomonadati</taxon>
        <taxon>Pseudomonadota</taxon>
        <taxon>Gammaproteobacteria</taxon>
        <taxon>Enterobacterales</taxon>
        <taxon>Enterobacteriaceae</taxon>
        <taxon>Salmonella</taxon>
    </lineage>
</organism>
<feature type="compositionally biased region" description="Basic and acidic residues" evidence="1">
    <location>
        <begin position="35"/>
        <end position="52"/>
    </location>
</feature>
<dbReference type="AlphaFoldDB" id="A0A3V2NZR2"/>
<accession>A0A3V2NZR2</accession>
<evidence type="ECO:0000259" key="2">
    <source>
        <dbReference type="Pfam" id="PF02510"/>
    </source>
</evidence>
<evidence type="ECO:0000256" key="1">
    <source>
        <dbReference type="SAM" id="MobiDB-lite"/>
    </source>
</evidence>
<comment type="caution">
    <text evidence="3">The sequence shown here is derived from an EMBL/GenBank/DDBJ whole genome shotgun (WGS) entry which is preliminary data.</text>
</comment>
<dbReference type="EMBL" id="AAACIV010000027">
    <property type="protein sequence ID" value="EAA7255353.1"/>
    <property type="molecule type" value="Genomic_DNA"/>
</dbReference>
<dbReference type="InterPro" id="IPR056746">
    <property type="entry name" value="SPAN_dom"/>
</dbReference>
<gene>
    <name evidence="3" type="ORF">DSF98_22245</name>
</gene>
<sequence>MVMESIIPPCNTGKIPSATQDSVESLTDFLKKKMKDCGKKTRKGREEERVHGEPPLPFRYLPPVCLPEKAGKGGGQPEALSVVARHFPGQIADGGQVRALLSKRIKEKEAGDTMPAPAGAAREGQPGASGADAGLPPAESAAGEKKEKADHPGTPVALPVPHPAGRASGHAPVPLTRSRTETPVPETPPSFQAPPEMTEKGEALVYRFRTWGREASVSIQPQHGGAMVLQPSDVAVEQRLVAHWPAEQERHWYLSSDEQGARKHYQPNRDDDEET</sequence>
<feature type="region of interest" description="Disordered" evidence="1">
    <location>
        <begin position="252"/>
        <end position="275"/>
    </location>
</feature>
<protein>
    <recommendedName>
        <fullName evidence="2">Surface presentation of antigen domain-containing protein</fullName>
    </recommendedName>
</protein>
<dbReference type="Proteomes" id="UP000839682">
    <property type="component" value="Unassembled WGS sequence"/>
</dbReference>
<reference evidence="3" key="1">
    <citation type="submission" date="2018-07" db="EMBL/GenBank/DDBJ databases">
        <authorList>
            <person name="Ashton P.M."/>
            <person name="Dallman T."/>
            <person name="Nair S."/>
            <person name="De Pinna E."/>
            <person name="Peters T."/>
            <person name="Grant K."/>
        </authorList>
    </citation>
    <scope>NUCLEOTIDE SEQUENCE [LARGE SCALE GENOMIC DNA]</scope>
    <source>
        <strain evidence="3">440016</strain>
    </source>
</reference>
<feature type="domain" description="Surface presentation of antigen" evidence="2">
    <location>
        <begin position="199"/>
        <end position="274"/>
    </location>
</feature>
<feature type="compositionally biased region" description="Basic and acidic residues" evidence="1">
    <location>
        <begin position="142"/>
        <end position="151"/>
    </location>
</feature>
<feature type="region of interest" description="Disordered" evidence="1">
    <location>
        <begin position="108"/>
        <end position="199"/>
    </location>
</feature>
<dbReference type="Pfam" id="PF02510">
    <property type="entry name" value="SPAN"/>
    <property type="match status" value="1"/>
</dbReference>
<proteinExistence type="predicted"/>
<feature type="region of interest" description="Disordered" evidence="1">
    <location>
        <begin position="35"/>
        <end position="62"/>
    </location>
</feature>